<sequence length="481" mass="53610">MKRIAIIIAAVAASTATPAPAHDRGHDPVQVPWQPPTNWPDRIVTTMADDPATSVSVSWRTSGCITGTRAQIARALPDPRFDLLATTAVAETEILDLAQVQVAGLTLPIEPNQGLPPTSHHSVIFTGLEPDTLYAYRVQGAEGHWSEWFQTRTAPRSGPFRFIYLGDAQNGLASHWPRVVRAAFQSAPDARFILHAGDLVNRGSRDLEWAHWFRAGGFIHGMIPAIPVTGNHEYDDYELSESEEVELLSILWRPQFRLPEEPTLSPELQETVYSIRYSADLQVFVLNMNMSDMAEQAAWLDAQLAASDARWRIVTMHHPIFSSGRERDNSARREALLPVLLRHQVDLVLQGHDHTYARGSHRGRDQVPARTAATDDGRVTTMFVNSVSGPKQYEFSESGWDQYASTGVTLDRRAENSQFYQVISIDGADLHYAAYTADGVPYDDVRLRRSDDGLKSISSAEGSLPPERRFENTLSYESVEE</sequence>
<evidence type="ECO:0000259" key="5">
    <source>
        <dbReference type="Pfam" id="PF16656"/>
    </source>
</evidence>
<dbReference type="InterPro" id="IPR029052">
    <property type="entry name" value="Metallo-depent_PP-like"/>
</dbReference>
<dbReference type="AlphaFoldDB" id="A0A845A2R9"/>
<organism evidence="6 7">
    <name type="scientific">Aurantiacibacter arachoides</name>
    <dbReference type="NCBI Taxonomy" id="1850444"/>
    <lineage>
        <taxon>Bacteria</taxon>
        <taxon>Pseudomonadati</taxon>
        <taxon>Pseudomonadota</taxon>
        <taxon>Alphaproteobacteria</taxon>
        <taxon>Sphingomonadales</taxon>
        <taxon>Erythrobacteraceae</taxon>
        <taxon>Aurantiacibacter</taxon>
    </lineage>
</organism>
<dbReference type="Gene3D" id="3.60.21.10">
    <property type="match status" value="1"/>
</dbReference>
<dbReference type="InterPro" id="IPR008963">
    <property type="entry name" value="Purple_acid_Pase-like_N"/>
</dbReference>
<feature type="region of interest" description="Disordered" evidence="2">
    <location>
        <begin position="17"/>
        <end position="37"/>
    </location>
</feature>
<evidence type="ECO:0000259" key="4">
    <source>
        <dbReference type="Pfam" id="PF00149"/>
    </source>
</evidence>
<evidence type="ECO:0000313" key="6">
    <source>
        <dbReference type="EMBL" id="MXO93900.1"/>
    </source>
</evidence>
<name>A0A845A2R9_9SPHN</name>
<dbReference type="GO" id="GO:0003993">
    <property type="term" value="F:acid phosphatase activity"/>
    <property type="evidence" value="ECO:0007669"/>
    <property type="project" value="InterPro"/>
</dbReference>
<feature type="compositionally biased region" description="Polar residues" evidence="2">
    <location>
        <begin position="472"/>
        <end position="481"/>
    </location>
</feature>
<dbReference type="SUPFAM" id="SSF49363">
    <property type="entry name" value="Purple acid phosphatase, N-terminal domain"/>
    <property type="match status" value="1"/>
</dbReference>
<evidence type="ECO:0000256" key="1">
    <source>
        <dbReference type="ARBA" id="ARBA00022729"/>
    </source>
</evidence>
<protein>
    <submittedName>
        <fullName evidence="6">Metallophosphatase</fullName>
    </submittedName>
</protein>
<dbReference type="CDD" id="cd00063">
    <property type="entry name" value="FN3"/>
    <property type="match status" value="1"/>
</dbReference>
<dbReference type="PANTHER" id="PTHR22953">
    <property type="entry name" value="ACID PHOSPHATASE RELATED"/>
    <property type="match status" value="1"/>
</dbReference>
<dbReference type="InterPro" id="IPR015914">
    <property type="entry name" value="PAPs_N"/>
</dbReference>
<dbReference type="OrthoDB" id="9809781at2"/>
<feature type="region of interest" description="Disordered" evidence="2">
    <location>
        <begin position="455"/>
        <end position="481"/>
    </location>
</feature>
<evidence type="ECO:0000256" key="2">
    <source>
        <dbReference type="SAM" id="MobiDB-lite"/>
    </source>
</evidence>
<keyword evidence="7" id="KW-1185">Reference proteome</keyword>
<feature type="signal peptide" evidence="3">
    <location>
        <begin position="1"/>
        <end position="21"/>
    </location>
</feature>
<dbReference type="Pfam" id="PF00149">
    <property type="entry name" value="Metallophos"/>
    <property type="match status" value="1"/>
</dbReference>
<accession>A0A845A2R9</accession>
<dbReference type="PANTHER" id="PTHR22953:SF153">
    <property type="entry name" value="PURPLE ACID PHOSPHATASE"/>
    <property type="match status" value="1"/>
</dbReference>
<gene>
    <name evidence="6" type="ORF">GRI62_09820</name>
</gene>
<dbReference type="InterPro" id="IPR039331">
    <property type="entry name" value="PAPs-like"/>
</dbReference>
<comment type="caution">
    <text evidence="6">The sequence shown here is derived from an EMBL/GenBank/DDBJ whole genome shotgun (WGS) entry which is preliminary data.</text>
</comment>
<dbReference type="InterPro" id="IPR003961">
    <property type="entry name" value="FN3_dom"/>
</dbReference>
<dbReference type="RefSeq" id="WP_131453185.1">
    <property type="nucleotide sequence ID" value="NZ_BMJK01000001.1"/>
</dbReference>
<feature type="domain" description="Purple acid phosphatase N-terminal" evidence="5">
    <location>
        <begin position="40"/>
        <end position="153"/>
    </location>
</feature>
<dbReference type="EMBL" id="WTYH01000001">
    <property type="protein sequence ID" value="MXO93900.1"/>
    <property type="molecule type" value="Genomic_DNA"/>
</dbReference>
<dbReference type="Pfam" id="PF16656">
    <property type="entry name" value="Pur_ac_phosph_N"/>
    <property type="match status" value="1"/>
</dbReference>
<dbReference type="Gene3D" id="2.60.40.380">
    <property type="entry name" value="Purple acid phosphatase-like, N-terminal"/>
    <property type="match status" value="1"/>
</dbReference>
<dbReference type="InterPro" id="IPR004843">
    <property type="entry name" value="Calcineurin-like_PHP"/>
</dbReference>
<proteinExistence type="predicted"/>
<feature type="chain" id="PRO_5032822263" evidence="3">
    <location>
        <begin position="22"/>
        <end position="481"/>
    </location>
</feature>
<evidence type="ECO:0000256" key="3">
    <source>
        <dbReference type="SAM" id="SignalP"/>
    </source>
</evidence>
<dbReference type="Proteomes" id="UP000460626">
    <property type="component" value="Unassembled WGS sequence"/>
</dbReference>
<reference evidence="6 7" key="1">
    <citation type="submission" date="2019-12" db="EMBL/GenBank/DDBJ databases">
        <title>Genomic-based taxomic classification of the family Erythrobacteraceae.</title>
        <authorList>
            <person name="Xu L."/>
        </authorList>
    </citation>
    <scope>NUCLEOTIDE SEQUENCE [LARGE SCALE GENOMIC DNA]</scope>
    <source>
        <strain evidence="6 7">RC4-10-4</strain>
    </source>
</reference>
<evidence type="ECO:0000313" key="7">
    <source>
        <dbReference type="Proteomes" id="UP000460626"/>
    </source>
</evidence>
<dbReference type="SUPFAM" id="SSF56300">
    <property type="entry name" value="Metallo-dependent phosphatases"/>
    <property type="match status" value="1"/>
</dbReference>
<feature type="domain" description="Calcineurin-like phosphoesterase" evidence="4">
    <location>
        <begin position="161"/>
        <end position="356"/>
    </location>
</feature>
<dbReference type="GO" id="GO:0046872">
    <property type="term" value="F:metal ion binding"/>
    <property type="evidence" value="ECO:0007669"/>
    <property type="project" value="InterPro"/>
</dbReference>
<keyword evidence="1 3" id="KW-0732">Signal</keyword>